<organism evidence="1 2">
    <name type="scientific">Tritrichomonas musculus</name>
    <dbReference type="NCBI Taxonomy" id="1915356"/>
    <lineage>
        <taxon>Eukaryota</taxon>
        <taxon>Metamonada</taxon>
        <taxon>Parabasalia</taxon>
        <taxon>Tritrichomonadida</taxon>
        <taxon>Tritrichomonadidae</taxon>
        <taxon>Tritrichomonas</taxon>
    </lineage>
</organism>
<sequence>MDDKEFIEHFINYLEDGLPENILRDKSIVQRILNSMMGDNPQLNFNILSILRAWCRKMEIRIRIENDKRVQLNSGIKLRDCVSPFCVEFAIAASSFFQNSSLLPLACVTCNELISVAHAETPSIIVERAMEQIHIKTMQIPLLELISNSDSIIENLPIFDPVLVINYPDLHRQLLSLSPTDQVEKYETIQKVYQKIQQINNFDIDIDRDLLYYCNIETLFDRAPAELFAGYPHPKVRKLFFSYAKQRKLDITQFSDILICKNIFDPTVKDEAMQILKNQFESLRSTKLSHSQLAHLQCIQMKKNSNFMGQLCELINSSDNFTMVCSWIRFLYHKDEWIRDETSKILSDMLPFEVHIDLNEQPFNDHYVNRYKQYISNFKKCVENPLAESLFDTILLDEQPDFIKQIAASKLIEVLLDPSQGINKYFPKIRNLSFSKYPKLLHALSIRDGNWKIDSVERLCDLISSITPQNSMDLLPILARTVFQPLLILEGNGSSLLKLPFFVEDNFHVKGAFSFTNEIIYEPIKEFEFPDILNDLVHFQSKGRKPICDGCNIPSLISLCLCDKVLAADLLCQLDDDESAVSKLTMTGQPAQIIYLLLISVLCSKTSSTAASILCEKYVDDTPSNAMKLNQALIEFGGDCKLPEKIVDYMLNPNLRRVALSLVTTHIKFHKDVSSINFFKLVPLLEGELPINIKRQLMIMLVNLPKGQVDTDFMKQKDSIVKSAAFHFAALNPNHLEDAYQCIFGQNEAIISKATALEFIIMYYLEQKNFQLDRDITELYMNIKGENLFTLQLLRFLSFKQVRSQLMCFESFIVPYLSINSSELFVNAALSSLFGFSFRNRDIAMQLTKLASKKCYLHNIIIIISQLDQASLQLFDYQIITEICKHIKDDDICLSFICINHLILAGIEFQPKCVRYLLSVYDLFIDSTTLHHVLSQVFTISDDCKYEALKSGFLSLARNELVMYGENIVRFKSIWKTVSCFIYNFREGQIGLLDLWSIDTLIDFFDTSDTLLKFYLCYSYNNEVTQSSFCGTLLDLVFEEFDKTRICSPLLLKLIATILNSEDVRRECYKQKRIQKFIPRLNYAVSHKEWGLCEGLLCILNTLCCYDDGSQELFDKNRITDIFINLLSNQNVIKLPIFAVLIRHLKSNSVTWRALTYATRKTNIELLNRLNQLSSADNCSHHRKE</sequence>
<keyword evidence="2" id="KW-1185">Reference proteome</keyword>
<dbReference type="EMBL" id="JAPFFF010000011">
    <property type="protein sequence ID" value="KAK8878354.1"/>
    <property type="molecule type" value="Genomic_DNA"/>
</dbReference>
<proteinExistence type="predicted"/>
<dbReference type="InterPro" id="IPR016024">
    <property type="entry name" value="ARM-type_fold"/>
</dbReference>
<evidence type="ECO:0000313" key="1">
    <source>
        <dbReference type="EMBL" id="KAK8878354.1"/>
    </source>
</evidence>
<dbReference type="Proteomes" id="UP001470230">
    <property type="component" value="Unassembled WGS sequence"/>
</dbReference>
<dbReference type="SUPFAM" id="SSF48371">
    <property type="entry name" value="ARM repeat"/>
    <property type="match status" value="1"/>
</dbReference>
<gene>
    <name evidence="1" type="ORF">M9Y10_005122</name>
</gene>
<evidence type="ECO:0000313" key="2">
    <source>
        <dbReference type="Proteomes" id="UP001470230"/>
    </source>
</evidence>
<accession>A0ABR2JKZ9</accession>
<comment type="caution">
    <text evidence="1">The sequence shown here is derived from an EMBL/GenBank/DDBJ whole genome shotgun (WGS) entry which is preliminary data.</text>
</comment>
<protein>
    <submittedName>
        <fullName evidence="1">Uncharacterized protein</fullName>
    </submittedName>
</protein>
<reference evidence="1 2" key="1">
    <citation type="submission" date="2024-04" db="EMBL/GenBank/DDBJ databases">
        <title>Tritrichomonas musculus Genome.</title>
        <authorList>
            <person name="Alves-Ferreira E."/>
            <person name="Grigg M."/>
            <person name="Lorenzi H."/>
            <person name="Galac M."/>
        </authorList>
    </citation>
    <scope>NUCLEOTIDE SEQUENCE [LARGE SCALE GENOMIC DNA]</scope>
    <source>
        <strain evidence="1 2">EAF2021</strain>
    </source>
</reference>
<name>A0ABR2JKZ9_9EUKA</name>